<accession>A0A0M4LIM2</accession>
<proteinExistence type="predicted"/>
<reference evidence="2 3" key="1">
    <citation type="journal article" date="2015" name="Genome Announc.">
        <title>Complete Genome Sequence of Bartonella ancashensis Strain 20.00, Isolated from the Blood of a Patient with Verruga Peruana.</title>
        <authorList>
            <person name="Hang J."/>
            <person name="Mullins K.E."/>
            <person name="Clifford R.J."/>
            <person name="Onmus-Leone F."/>
            <person name="Yang Y."/>
            <person name="Jiang J."/>
            <person name="Leguia M."/>
            <person name="Kasper M.R."/>
            <person name="Maguina C."/>
            <person name="Lesho E.P."/>
            <person name="Jarman R.G."/>
            <person name="Richards A.L."/>
            <person name="Blazes D."/>
        </authorList>
    </citation>
    <scope>NUCLEOTIDE SEQUENCE [LARGE SCALE GENOMIC DNA]</scope>
    <source>
        <strain evidence="2 3">20.00</strain>
    </source>
</reference>
<keyword evidence="3" id="KW-1185">Reference proteome</keyword>
<dbReference type="KEGG" id="banc:PU02_0125"/>
<dbReference type="EMBL" id="CP010401">
    <property type="protein sequence ID" value="ALE02939.1"/>
    <property type="molecule type" value="Genomic_DNA"/>
</dbReference>
<gene>
    <name evidence="2" type="ORF">PU02_0125</name>
</gene>
<keyword evidence="1" id="KW-1133">Transmembrane helix</keyword>
<dbReference type="RefSeq" id="WP_158404009.1">
    <property type="nucleotide sequence ID" value="NZ_CP010401.1"/>
</dbReference>
<sequence>MLPVPKLSENTLVEDDLLLKTVYGYGIIVYAADFSLVGGAYIRDGPAARVYPFRGYCC</sequence>
<keyword evidence="1" id="KW-0472">Membrane</keyword>
<name>A0A0M4LIM2_9HYPH</name>
<keyword evidence="1" id="KW-0812">Transmembrane</keyword>
<organism evidence="2 3">
    <name type="scientific">Bartonella ancashensis</name>
    <dbReference type="NCBI Taxonomy" id="1318743"/>
    <lineage>
        <taxon>Bacteria</taxon>
        <taxon>Pseudomonadati</taxon>
        <taxon>Pseudomonadota</taxon>
        <taxon>Alphaproteobacteria</taxon>
        <taxon>Hyphomicrobiales</taxon>
        <taxon>Bartonellaceae</taxon>
        <taxon>Bartonella</taxon>
    </lineage>
</organism>
<evidence type="ECO:0000313" key="2">
    <source>
        <dbReference type="EMBL" id="ALE02939.1"/>
    </source>
</evidence>
<evidence type="ECO:0000313" key="3">
    <source>
        <dbReference type="Proteomes" id="UP000057213"/>
    </source>
</evidence>
<protein>
    <submittedName>
        <fullName evidence="2">Uncharacterized protein</fullName>
    </submittedName>
</protein>
<dbReference type="AlphaFoldDB" id="A0A0M4LIM2"/>
<evidence type="ECO:0000256" key="1">
    <source>
        <dbReference type="SAM" id="Phobius"/>
    </source>
</evidence>
<dbReference type="Proteomes" id="UP000057213">
    <property type="component" value="Chromosome"/>
</dbReference>
<feature type="transmembrane region" description="Helical" evidence="1">
    <location>
        <begin position="22"/>
        <end position="42"/>
    </location>
</feature>